<sequence>MSQQLTPKQIAARAYYQAHKESIKAQKRAKYETKARKPKVIKVVNSSTSQPSTAASKAKTVRFQEENEPVIQSIRISAEDKARLAKRRRIEDIKLAKELGISLQELTGAL</sequence>
<dbReference type="Proteomes" id="UP000829384">
    <property type="component" value="Unassembled WGS sequence"/>
</dbReference>
<dbReference type="RefSeq" id="WP_240130672.1">
    <property type="nucleotide sequence ID" value="NZ_JACSDI010000004.1"/>
</dbReference>
<keyword evidence="2" id="KW-1185">Reference proteome</keyword>
<name>A0ABS9QUI4_9GAMM</name>
<accession>A0ABS9QUI4</accession>
<organism evidence="1 2">
    <name type="scientific">Shewanella cutis</name>
    <dbReference type="NCBI Taxonomy" id="2766780"/>
    <lineage>
        <taxon>Bacteria</taxon>
        <taxon>Pseudomonadati</taxon>
        <taxon>Pseudomonadota</taxon>
        <taxon>Gammaproteobacteria</taxon>
        <taxon>Alteromonadales</taxon>
        <taxon>Shewanellaceae</taxon>
        <taxon>Shewanella</taxon>
    </lineage>
</organism>
<proteinExistence type="predicted"/>
<dbReference type="EMBL" id="JACSDI010000004">
    <property type="protein sequence ID" value="MCG9964004.1"/>
    <property type="molecule type" value="Genomic_DNA"/>
</dbReference>
<protein>
    <submittedName>
        <fullName evidence="1">Uncharacterized protein</fullName>
    </submittedName>
</protein>
<reference evidence="1 2" key="1">
    <citation type="submission" date="2020-08" db="EMBL/GenBank/DDBJ databases">
        <title>Whole genome sequence of Shewanella sp strain PS-2.</title>
        <authorList>
            <person name="Das S.K."/>
        </authorList>
    </citation>
    <scope>NUCLEOTIDE SEQUENCE [LARGE SCALE GENOMIC DNA]</scope>
    <source>
        <strain evidence="1 2">PS-2</strain>
    </source>
</reference>
<gene>
    <name evidence="1" type="ORF">H9J30_08775</name>
</gene>
<evidence type="ECO:0000313" key="2">
    <source>
        <dbReference type="Proteomes" id="UP000829384"/>
    </source>
</evidence>
<comment type="caution">
    <text evidence="1">The sequence shown here is derived from an EMBL/GenBank/DDBJ whole genome shotgun (WGS) entry which is preliminary data.</text>
</comment>
<evidence type="ECO:0000313" key="1">
    <source>
        <dbReference type="EMBL" id="MCG9964004.1"/>
    </source>
</evidence>